<evidence type="ECO:0000313" key="2">
    <source>
        <dbReference type="Proteomes" id="UP000077857"/>
    </source>
</evidence>
<dbReference type="AlphaFoldDB" id="A0A177NKH1"/>
<evidence type="ECO:0000313" key="1">
    <source>
        <dbReference type="EMBL" id="OAI18064.1"/>
    </source>
</evidence>
<dbReference type="Proteomes" id="UP000077857">
    <property type="component" value="Unassembled WGS sequence"/>
</dbReference>
<name>A0A177NKH1_9GAMM</name>
<dbReference type="OrthoDB" id="5564356at2"/>
<reference evidence="1 2" key="1">
    <citation type="submission" date="2016-03" db="EMBL/GenBank/DDBJ databases">
        <authorList>
            <person name="Ploux O."/>
        </authorList>
    </citation>
    <scope>NUCLEOTIDE SEQUENCE [LARGE SCALE GENOMIC DNA]</scope>
    <source>
        <strain evidence="1 2">R-45378</strain>
    </source>
</reference>
<dbReference type="EMBL" id="LUUJ01000062">
    <property type="protein sequence ID" value="OAI18064.1"/>
    <property type="molecule type" value="Genomic_DNA"/>
</dbReference>
<comment type="caution">
    <text evidence="1">The sequence shown here is derived from an EMBL/GenBank/DDBJ whole genome shotgun (WGS) entry which is preliminary data.</text>
</comment>
<dbReference type="RefSeq" id="WP_064040062.1">
    <property type="nucleotide sequence ID" value="NZ_LUUJ01000062.1"/>
</dbReference>
<protein>
    <submittedName>
        <fullName evidence="1">Uncharacterized protein</fullName>
    </submittedName>
</protein>
<proteinExistence type="predicted"/>
<sequence length="376" mass="40513">MTEIELLHQAFQGAQPQIGDLSGLAGALNRWYLQHSHCNFLHPCQIDGRPALVCQADLSRTHPAAFSELQAIAERYALYLKEDARRSAQSWADGNRRRGLGLVLSFCIGLSAASRSVGADELQAVKVVAGGRQLPAPALTVQAGIAGNSGDGVIRLRQRRPPSAAEVLAAYSQKQSALQTDSVAAADIARFLNQVYQKKSGDPTTLSADLQTIAEYFSRYPEAVALIEQLRGQKIELNYQTGTWQTVAFGNQFGIASVTIHFDTRLGAQLLGDPGCEATPACSIAPADALLHELLHAKLMLLDSEHFIAGGGLAPGLYPLQHEHEVIVAENHLFHAMNESDGRARPIRHRHSGELLQVSCPACIPVKQVASGELSL</sequence>
<gene>
    <name evidence="1" type="ORF">A1507_09970</name>
</gene>
<accession>A0A177NKH1</accession>
<organism evidence="1 2">
    <name type="scientific">Methylomonas koyamae</name>
    <dbReference type="NCBI Taxonomy" id="702114"/>
    <lineage>
        <taxon>Bacteria</taxon>
        <taxon>Pseudomonadati</taxon>
        <taxon>Pseudomonadota</taxon>
        <taxon>Gammaproteobacteria</taxon>
        <taxon>Methylococcales</taxon>
        <taxon>Methylococcaceae</taxon>
        <taxon>Methylomonas</taxon>
    </lineage>
</organism>